<feature type="non-terminal residue" evidence="2">
    <location>
        <position position="202"/>
    </location>
</feature>
<dbReference type="SUPFAM" id="SSF50814">
    <property type="entry name" value="Lipocalins"/>
    <property type="match status" value="1"/>
</dbReference>
<name>Q4R199_HAELO</name>
<feature type="chain" id="PRO_5004242797" evidence="1">
    <location>
        <begin position="21"/>
        <end position="202"/>
    </location>
</feature>
<dbReference type="Pfam" id="PF02098">
    <property type="entry name" value="His_binding"/>
    <property type="match status" value="1"/>
</dbReference>
<dbReference type="EMBL" id="AB218912">
    <property type="protein sequence ID" value="BAE00178.1"/>
    <property type="molecule type" value="mRNA"/>
</dbReference>
<dbReference type="GO" id="GO:0030682">
    <property type="term" value="P:symbiont-mediated perturbation of host defenses"/>
    <property type="evidence" value="ECO:0007669"/>
    <property type="project" value="InterPro"/>
</dbReference>
<dbReference type="GO" id="GO:0043176">
    <property type="term" value="F:amine binding"/>
    <property type="evidence" value="ECO:0007669"/>
    <property type="project" value="InterPro"/>
</dbReference>
<sequence>MSKWLGIILALLFLEWEADCQASDRKLRKPYCPNAAKWSGYKFFSQNNSRFFLTNRTYTPGGGFNQSLCMRTGYTIFYHGNYVIERNFQYKNLSEDQTELKWWPNAWVNMTFFKERRNRRRNRMNAVQDSGEGYHIPPAKWRFVYTRRNCAVIQVLTDETELIRSQKRNNGPIQKCELWKRQIRRNDTKIRLPKGTCCERYF</sequence>
<organism evidence="2">
    <name type="scientific">Haemaphysalis longicornis</name>
    <name type="common">Bush tick</name>
    <dbReference type="NCBI Taxonomy" id="44386"/>
    <lineage>
        <taxon>Eukaryota</taxon>
        <taxon>Metazoa</taxon>
        <taxon>Ecdysozoa</taxon>
        <taxon>Arthropoda</taxon>
        <taxon>Chelicerata</taxon>
        <taxon>Arachnida</taxon>
        <taxon>Acari</taxon>
        <taxon>Parasitiformes</taxon>
        <taxon>Ixodida</taxon>
        <taxon>Ixodoidea</taxon>
        <taxon>Ixodidae</taxon>
        <taxon>Haemaphysalinae</taxon>
        <taxon>Haemaphysalis</taxon>
    </lineage>
</organism>
<proteinExistence type="evidence at transcript level"/>
<evidence type="ECO:0000313" key="2">
    <source>
        <dbReference type="EMBL" id="BAE00178.1"/>
    </source>
</evidence>
<gene>
    <name evidence="2" type="primary">HLSG-g8a</name>
</gene>
<evidence type="ECO:0000256" key="1">
    <source>
        <dbReference type="SAM" id="SignalP"/>
    </source>
</evidence>
<dbReference type="AlphaFoldDB" id="Q4R199"/>
<protein>
    <submittedName>
        <fullName evidence="2">Uncharacterized protein HLSG-g8a</fullName>
    </submittedName>
</protein>
<accession>Q4R199</accession>
<keyword evidence="1" id="KW-0732">Signal</keyword>
<reference evidence="2" key="1">
    <citation type="journal article" date="2005" name="J. Vet. Med. Sci.">
        <title>Random sequencing of cDNA library derived from partially-fed adult female Haemaphysalis longicornis salivary gland.</title>
        <authorList>
            <person name="Nakajima C."/>
            <person name="da Silva I."/>
            <person name="Imamura S."/>
            <person name="Konnai S."/>
            <person name="Ohashi K."/>
            <person name="Onuma M."/>
        </authorList>
    </citation>
    <scope>NUCLEOTIDE SEQUENCE</scope>
    <source>
        <tissue evidence="2">Salivary gland</tissue>
    </source>
</reference>
<dbReference type="InterPro" id="IPR002970">
    <property type="entry name" value="Tick_his-bd"/>
</dbReference>
<dbReference type="Gene3D" id="2.40.128.20">
    <property type="match status" value="1"/>
</dbReference>
<dbReference type="InterPro" id="IPR012674">
    <property type="entry name" value="Calycin"/>
</dbReference>
<feature type="signal peptide" evidence="1">
    <location>
        <begin position="1"/>
        <end position="20"/>
    </location>
</feature>